<organism evidence="7">
    <name type="scientific">Castellaniella ginsengisoli</name>
    <dbReference type="NCBI Taxonomy" id="546114"/>
    <lineage>
        <taxon>Bacteria</taxon>
        <taxon>Pseudomonadati</taxon>
        <taxon>Pseudomonadota</taxon>
        <taxon>Betaproteobacteria</taxon>
        <taxon>Burkholderiales</taxon>
        <taxon>Alcaligenaceae</taxon>
        <taxon>Castellaniella</taxon>
    </lineage>
</organism>
<comment type="cofactor">
    <cofactor evidence="1">
        <name>pyridoxal 5'-phosphate</name>
        <dbReference type="ChEBI" id="CHEBI:597326"/>
    </cofactor>
</comment>
<evidence type="ECO:0000313" key="7">
    <source>
        <dbReference type="EMBL" id="XDJ42353.1"/>
    </source>
</evidence>
<evidence type="ECO:0000256" key="2">
    <source>
        <dbReference type="ARBA" id="ARBA00007441"/>
    </source>
</evidence>
<dbReference type="InterPro" id="IPR004839">
    <property type="entry name" value="Aminotransferase_I/II_large"/>
</dbReference>
<evidence type="ECO:0000256" key="3">
    <source>
        <dbReference type="ARBA" id="ARBA00022576"/>
    </source>
</evidence>
<dbReference type="InterPro" id="IPR015421">
    <property type="entry name" value="PyrdxlP-dep_Trfase_major"/>
</dbReference>
<dbReference type="Gene3D" id="3.90.1150.10">
    <property type="entry name" value="Aspartate Aminotransferase, domain 1"/>
    <property type="match status" value="1"/>
</dbReference>
<dbReference type="PANTHER" id="PTHR43807:SF20">
    <property type="entry name" value="FI04487P"/>
    <property type="match status" value="1"/>
</dbReference>
<dbReference type="InterPro" id="IPR015422">
    <property type="entry name" value="PyrdxlP-dep_Trfase_small"/>
</dbReference>
<keyword evidence="3 7" id="KW-0032">Aminotransferase</keyword>
<dbReference type="Gene3D" id="3.40.640.10">
    <property type="entry name" value="Type I PLP-dependent aspartate aminotransferase-like (Major domain)"/>
    <property type="match status" value="1"/>
</dbReference>
<dbReference type="GO" id="GO:0030170">
    <property type="term" value="F:pyridoxal phosphate binding"/>
    <property type="evidence" value="ECO:0007669"/>
    <property type="project" value="InterPro"/>
</dbReference>
<evidence type="ECO:0000256" key="1">
    <source>
        <dbReference type="ARBA" id="ARBA00001933"/>
    </source>
</evidence>
<dbReference type="CDD" id="cd00609">
    <property type="entry name" value="AAT_like"/>
    <property type="match status" value="1"/>
</dbReference>
<dbReference type="NCBIfam" id="NF006569">
    <property type="entry name" value="PRK09082.1"/>
    <property type="match status" value="1"/>
</dbReference>
<protein>
    <submittedName>
        <fullName evidence="7">Methionine aminotransferase</fullName>
    </submittedName>
</protein>
<gene>
    <name evidence="7" type="ORF">ABRY99_01910</name>
</gene>
<proteinExistence type="inferred from homology"/>
<dbReference type="SUPFAM" id="SSF53383">
    <property type="entry name" value="PLP-dependent transferases"/>
    <property type="match status" value="1"/>
</dbReference>
<accession>A0AB39CKL6</accession>
<dbReference type="InterPro" id="IPR051326">
    <property type="entry name" value="Kynurenine-oxoglutarate_AT"/>
</dbReference>
<evidence type="ECO:0000256" key="4">
    <source>
        <dbReference type="ARBA" id="ARBA00022679"/>
    </source>
</evidence>
<dbReference type="EMBL" id="CP158252">
    <property type="protein sequence ID" value="XDJ42353.1"/>
    <property type="molecule type" value="Genomic_DNA"/>
</dbReference>
<dbReference type="AlphaFoldDB" id="A0AB39CKL6"/>
<reference evidence="7" key="1">
    <citation type="submission" date="2024-05" db="EMBL/GenBank/DDBJ databases">
        <authorList>
            <person name="Luo Y.-C."/>
            <person name="Nicholds J."/>
            <person name="Mortimer T."/>
            <person name="Maboni G."/>
        </authorList>
    </citation>
    <scope>NUCLEOTIDE SEQUENCE</scope>
    <source>
        <strain evidence="7">153920</strain>
    </source>
</reference>
<dbReference type="RefSeq" id="WP_368643623.1">
    <property type="nucleotide sequence ID" value="NZ_CP158252.1"/>
</dbReference>
<evidence type="ECO:0000256" key="5">
    <source>
        <dbReference type="ARBA" id="ARBA00022898"/>
    </source>
</evidence>
<evidence type="ECO:0000259" key="6">
    <source>
        <dbReference type="Pfam" id="PF00155"/>
    </source>
</evidence>
<dbReference type="GO" id="GO:0016212">
    <property type="term" value="F:kynurenine-oxoglutarate transaminase activity"/>
    <property type="evidence" value="ECO:0007669"/>
    <property type="project" value="TreeGrafter"/>
</dbReference>
<comment type="similarity">
    <text evidence="2">Belongs to the class-I pyridoxal-phosphate-dependent aminotransferase family.</text>
</comment>
<sequence>MPKLLPSKLPHVGTTIFTEMSALAQQCQAINLGQGFPDYPPPDALIQAVSDAMRQGHNQYAPMAGMPVLREAIASKVQTQHGQVYESRSEITVTAGATEALMSSFLALAHPGDEILLIDPAYDLYAPSIRLAGARAVRIPMQAPETNRPLFRLDWNRVENAITSKTRMLVLNFPHNPTGLTLKSEDLDALETILSKHPILLLSDEAYEHIVFDGQSHLSPVTRPSLADRTILISSFGKTFHATGWKVGYCCAPADITAEIRKVHQFTVFSVSTPMQAGIARHLRESDTLSELSGFYQKKRDRLVSGLQETVLRPLHSEGTFFLLVDTQALGPGLEKELAVRLTRDVGVASIPVSAFYAEPGNPASNHGLLRLCFAKLDATLDQALERLRSIRSGLAG</sequence>
<dbReference type="PANTHER" id="PTHR43807">
    <property type="entry name" value="FI04487P"/>
    <property type="match status" value="1"/>
</dbReference>
<feature type="domain" description="Aminotransferase class I/classII large" evidence="6">
    <location>
        <begin position="30"/>
        <end position="388"/>
    </location>
</feature>
<keyword evidence="5" id="KW-0663">Pyridoxal phosphate</keyword>
<dbReference type="Pfam" id="PF00155">
    <property type="entry name" value="Aminotran_1_2"/>
    <property type="match status" value="1"/>
</dbReference>
<keyword evidence="4" id="KW-0808">Transferase</keyword>
<dbReference type="FunFam" id="3.40.640.10:FF:000033">
    <property type="entry name" value="Aspartate aminotransferase"/>
    <property type="match status" value="1"/>
</dbReference>
<name>A0AB39CKL6_9BURK</name>
<dbReference type="GO" id="GO:0005737">
    <property type="term" value="C:cytoplasm"/>
    <property type="evidence" value="ECO:0007669"/>
    <property type="project" value="TreeGrafter"/>
</dbReference>
<dbReference type="InterPro" id="IPR015424">
    <property type="entry name" value="PyrdxlP-dep_Trfase"/>
</dbReference>